<protein>
    <submittedName>
        <fullName evidence="1">Uncharacterized protein</fullName>
    </submittedName>
</protein>
<dbReference type="Proteomes" id="UP000826234">
    <property type="component" value="Unassembled WGS sequence"/>
</dbReference>
<reference evidence="1 2" key="1">
    <citation type="journal article" date="2022" name="Gigascience">
        <title>A chromosome-level genome assembly and annotation of the desert horned lizard, Phrynosoma platyrhinos, provides insight into chromosomal rearrangements among reptiles.</title>
        <authorList>
            <person name="Koochekian N."/>
            <person name="Ascanio A."/>
            <person name="Farleigh K."/>
            <person name="Card D.C."/>
            <person name="Schield D.R."/>
            <person name="Castoe T.A."/>
            <person name="Jezkova T."/>
        </authorList>
    </citation>
    <scope>NUCLEOTIDE SEQUENCE [LARGE SCALE GENOMIC DNA]</scope>
    <source>
        <strain evidence="1">NK-2021</strain>
    </source>
</reference>
<comment type="caution">
    <text evidence="1">The sequence shown here is derived from an EMBL/GenBank/DDBJ whole genome shotgun (WGS) entry which is preliminary data.</text>
</comment>
<accession>A0ABQ7TM59</accession>
<dbReference type="InterPro" id="IPR008993">
    <property type="entry name" value="TIMP-like_OB-fold"/>
</dbReference>
<dbReference type="SUPFAM" id="SSF50242">
    <property type="entry name" value="TIMP-like"/>
    <property type="match status" value="1"/>
</dbReference>
<sequence>MVLPTSLSACPRLKRTIADAITEDTRMEFACYSPRVHYGHLKQVAAYLTRNLSFLLTAFRARVERESQESAFRVYEVTILEPLQFSK</sequence>
<dbReference type="Gene3D" id="2.40.50.120">
    <property type="match status" value="1"/>
</dbReference>
<proteinExistence type="predicted"/>
<gene>
    <name evidence="1" type="ORF">JD844_013637</name>
</gene>
<organism evidence="1 2">
    <name type="scientific">Phrynosoma platyrhinos</name>
    <name type="common">Desert horned lizard</name>
    <dbReference type="NCBI Taxonomy" id="52577"/>
    <lineage>
        <taxon>Eukaryota</taxon>
        <taxon>Metazoa</taxon>
        <taxon>Chordata</taxon>
        <taxon>Craniata</taxon>
        <taxon>Vertebrata</taxon>
        <taxon>Euteleostomi</taxon>
        <taxon>Lepidosauria</taxon>
        <taxon>Squamata</taxon>
        <taxon>Bifurcata</taxon>
        <taxon>Unidentata</taxon>
        <taxon>Episquamata</taxon>
        <taxon>Toxicofera</taxon>
        <taxon>Iguania</taxon>
        <taxon>Phrynosomatidae</taxon>
        <taxon>Phrynosomatinae</taxon>
        <taxon>Phrynosoma</taxon>
    </lineage>
</organism>
<evidence type="ECO:0000313" key="2">
    <source>
        <dbReference type="Proteomes" id="UP000826234"/>
    </source>
</evidence>
<keyword evidence="2" id="KW-1185">Reference proteome</keyword>
<evidence type="ECO:0000313" key="1">
    <source>
        <dbReference type="EMBL" id="KAH0630532.1"/>
    </source>
</evidence>
<dbReference type="EMBL" id="JAIPUX010000439">
    <property type="protein sequence ID" value="KAH0630532.1"/>
    <property type="molecule type" value="Genomic_DNA"/>
</dbReference>
<name>A0ABQ7TM59_PHRPL</name>